<name>A0AA43KBU0_9CYAN</name>
<protein>
    <submittedName>
        <fullName evidence="2">Polysaccharide pyruvyl transferase family protein</fullName>
    </submittedName>
</protein>
<dbReference type="GO" id="GO:0016740">
    <property type="term" value="F:transferase activity"/>
    <property type="evidence" value="ECO:0007669"/>
    <property type="project" value="UniProtKB-KW"/>
</dbReference>
<keyword evidence="3" id="KW-1185">Reference proteome</keyword>
<dbReference type="EMBL" id="JANQDH010000043">
    <property type="protein sequence ID" value="MDH6060118.1"/>
    <property type="molecule type" value="Genomic_DNA"/>
</dbReference>
<dbReference type="Proteomes" id="UP001159387">
    <property type="component" value="Unassembled WGS sequence"/>
</dbReference>
<sequence length="347" mass="40306">MKKVGILTYHHAINYGANLQAYALWQSVKKQGYDVEFIDYRPVSALKNYFMNKYFWQNLIKSRKLDNFLVYHTKLGKSRTYHKSDLKQKYFNYDIIISGSDEVWNINSFRGYDPAYFLDFINQGSSLKISYAASFGSTVTLGLYREKISHLLNQFTYISVRDANSLNLVNEECNCKAIQVLDPTFLADYSQVISPVKEERPYLLIYGFKLNEVEEKLVKLLAKNMGLMIVSIGFYSPIADKNLVNIGTEQWLGYFQQATYVLTSFYHGTIFSIIFKKPFVALSRGDKTIKVHDLLNDLDLENRIFYQTSDINKFVNQNLEINYQHIINNLAKKVLLSRKFLMEALNG</sequence>
<organism evidence="2 3">
    <name type="scientific">Chrysosporum bergii ANA360D</name>
    <dbReference type="NCBI Taxonomy" id="617107"/>
    <lineage>
        <taxon>Bacteria</taxon>
        <taxon>Bacillati</taxon>
        <taxon>Cyanobacteriota</taxon>
        <taxon>Cyanophyceae</taxon>
        <taxon>Nostocales</taxon>
        <taxon>Nodulariaceae</taxon>
        <taxon>Chrysosporum</taxon>
    </lineage>
</organism>
<evidence type="ECO:0000313" key="3">
    <source>
        <dbReference type="Proteomes" id="UP001159387"/>
    </source>
</evidence>
<dbReference type="RefSeq" id="WP_280654130.1">
    <property type="nucleotide sequence ID" value="NZ_JANQDH010000043.1"/>
</dbReference>
<gene>
    <name evidence="2" type="ORF">NWP17_06645</name>
</gene>
<evidence type="ECO:0000259" key="1">
    <source>
        <dbReference type="Pfam" id="PF04230"/>
    </source>
</evidence>
<dbReference type="Pfam" id="PF04230">
    <property type="entry name" value="PS_pyruv_trans"/>
    <property type="match status" value="1"/>
</dbReference>
<keyword evidence="2" id="KW-0808">Transferase</keyword>
<accession>A0AA43KBU0</accession>
<evidence type="ECO:0000313" key="2">
    <source>
        <dbReference type="EMBL" id="MDH6060118.1"/>
    </source>
</evidence>
<comment type="caution">
    <text evidence="2">The sequence shown here is derived from an EMBL/GenBank/DDBJ whole genome shotgun (WGS) entry which is preliminary data.</text>
</comment>
<dbReference type="InterPro" id="IPR007345">
    <property type="entry name" value="Polysacch_pyruvyl_Trfase"/>
</dbReference>
<dbReference type="AlphaFoldDB" id="A0AA43KBU0"/>
<feature type="domain" description="Polysaccharide pyruvyl transferase" evidence="1">
    <location>
        <begin position="14"/>
        <end position="284"/>
    </location>
</feature>
<reference evidence="2 3" key="1">
    <citation type="journal article" date="2023" name="J. Phycol.">
        <title>Chrysosporum ovalisporum is synonymous with the true-branching cyanobacterium Umezakia natans (Nostocales/Aphanizomenonaceae).</title>
        <authorList>
            <person name="McGregor G.B."/>
            <person name="Sendall B.C."/>
            <person name="Niiyama Y."/>
            <person name="Tuji A."/>
            <person name="Willis A."/>
        </authorList>
    </citation>
    <scope>NUCLEOTIDE SEQUENCE [LARGE SCALE GENOMIC DNA]</scope>
    <source>
        <strain evidence="2 3">ANA360D</strain>
    </source>
</reference>
<proteinExistence type="predicted"/>